<gene>
    <name evidence="1" type="ORF">ACFSTE_14160</name>
</gene>
<keyword evidence="1" id="KW-0456">Lyase</keyword>
<accession>A0ABW5NBL2</accession>
<proteinExistence type="predicted"/>
<protein>
    <submittedName>
        <fullName evidence="1">Adenylosuccinate lyase</fullName>
    </submittedName>
</protein>
<dbReference type="GO" id="GO:0016829">
    <property type="term" value="F:lyase activity"/>
    <property type="evidence" value="ECO:0007669"/>
    <property type="project" value="UniProtKB-KW"/>
</dbReference>
<dbReference type="EMBL" id="JBHULX010000028">
    <property type="protein sequence ID" value="MFD2591978.1"/>
    <property type="molecule type" value="Genomic_DNA"/>
</dbReference>
<keyword evidence="2" id="KW-1185">Reference proteome</keyword>
<reference evidence="2" key="1">
    <citation type="journal article" date="2019" name="Int. J. Syst. Evol. Microbiol.">
        <title>The Global Catalogue of Microorganisms (GCM) 10K type strain sequencing project: providing services to taxonomists for standard genome sequencing and annotation.</title>
        <authorList>
            <consortium name="The Broad Institute Genomics Platform"/>
            <consortium name="The Broad Institute Genome Sequencing Center for Infectious Disease"/>
            <person name="Wu L."/>
            <person name="Ma J."/>
        </authorList>
    </citation>
    <scope>NUCLEOTIDE SEQUENCE [LARGE SCALE GENOMIC DNA]</scope>
    <source>
        <strain evidence="2">KCTC 42423</strain>
    </source>
</reference>
<organism evidence="1 2">
    <name type="scientific">Aquimarina hainanensis</name>
    <dbReference type="NCBI Taxonomy" id="1578017"/>
    <lineage>
        <taxon>Bacteria</taxon>
        <taxon>Pseudomonadati</taxon>
        <taxon>Bacteroidota</taxon>
        <taxon>Flavobacteriia</taxon>
        <taxon>Flavobacteriales</taxon>
        <taxon>Flavobacteriaceae</taxon>
        <taxon>Aquimarina</taxon>
    </lineage>
</organism>
<dbReference type="Proteomes" id="UP001597459">
    <property type="component" value="Unassembled WGS sequence"/>
</dbReference>
<comment type="caution">
    <text evidence="1">The sequence shown here is derived from an EMBL/GenBank/DDBJ whole genome shotgun (WGS) entry which is preliminary data.</text>
</comment>
<sequence length="184" mass="21590">MLEEFLTTIDHSRAKRLAFAQFIIAHPHRIPELLDFCARTDAEISYRACWGLEFMCKEHLHYLYPHLDSFITIAPTVYQPPAVRPVAKICEYLTISFYQKKEPDIQHQLTPSHRNALTEICFDWFISDQKVAVKAYTMTSLYWLGTEFSWIHPELKKIMEQEYSTGSAAYKARARQILSKLSRK</sequence>
<evidence type="ECO:0000313" key="1">
    <source>
        <dbReference type="EMBL" id="MFD2591978.1"/>
    </source>
</evidence>
<name>A0ABW5NBL2_9FLAO</name>
<dbReference type="RefSeq" id="WP_378255487.1">
    <property type="nucleotide sequence ID" value="NZ_JBHSJV010000001.1"/>
</dbReference>
<evidence type="ECO:0000313" key="2">
    <source>
        <dbReference type="Proteomes" id="UP001597459"/>
    </source>
</evidence>